<protein>
    <submittedName>
        <fullName evidence="2">Copper amine oxidase-like protein</fullName>
    </submittedName>
</protein>
<gene>
    <name evidence="2" type="ORF">EV213_102205</name>
</gene>
<reference evidence="2 3" key="1">
    <citation type="submission" date="2019-03" db="EMBL/GenBank/DDBJ databases">
        <title>Genomic Encyclopedia of Type Strains, Phase IV (KMG-IV): sequencing the most valuable type-strain genomes for metagenomic binning, comparative biology and taxonomic classification.</title>
        <authorList>
            <person name="Goeker M."/>
        </authorList>
    </citation>
    <scope>NUCLEOTIDE SEQUENCE [LARGE SCALE GENOMIC DNA]</scope>
    <source>
        <strain evidence="2 3">DSM 28697</strain>
    </source>
</reference>
<dbReference type="SUPFAM" id="SSF55383">
    <property type="entry name" value="Copper amine oxidase, domain N"/>
    <property type="match status" value="1"/>
</dbReference>
<comment type="caution">
    <text evidence="2">The sequence shown here is derived from an EMBL/GenBank/DDBJ whole genome shotgun (WGS) entry which is preliminary data.</text>
</comment>
<accession>A0A4R6UGA5</accession>
<organism evidence="2 3">
    <name type="scientific">Aureibacillus halotolerans</name>
    <dbReference type="NCBI Taxonomy" id="1508390"/>
    <lineage>
        <taxon>Bacteria</taxon>
        <taxon>Bacillati</taxon>
        <taxon>Bacillota</taxon>
        <taxon>Bacilli</taxon>
        <taxon>Bacillales</taxon>
        <taxon>Bacillaceae</taxon>
        <taxon>Aureibacillus</taxon>
    </lineage>
</organism>
<dbReference type="Gene3D" id="3.30.457.10">
    <property type="entry name" value="Copper amine oxidase-like, N-terminal domain"/>
    <property type="match status" value="1"/>
</dbReference>
<dbReference type="Pfam" id="PF07833">
    <property type="entry name" value="Cu_amine_oxidN1"/>
    <property type="match status" value="1"/>
</dbReference>
<evidence type="ECO:0000313" key="3">
    <source>
        <dbReference type="Proteomes" id="UP000295632"/>
    </source>
</evidence>
<sequence length="537" mass="60402">MRKLLTGALIASLSVSVVTPKVSADERSNQAYTQKELEEEMTPVFMEMEINGNEAILDYEVYNLNGRTMMPLRAMSELFGWKVAWDQDSYTATIQNQEHVMSIEPGEYEAYFDGVQESIDTPAVIYKDRTFIPLRKAAEWFAFTIGWEKENYKITLTTNETEEEATEEKPPEHEFRRFKGLPVLPRVEAPVRRAVYVENAEFVDQRRMFVSDNPEVLSHMTVRGENGVLWEDEINTTEKRTQEYRIFGYHLNRIAQDVYIGITIENHSTENSLYISELKGTTQIGRMQNPMYDVGLPLAVDAMTGNMRKLPQQDNMIGPGESVTLDRFRLDPDQLVSFLHDLTVSKRGGGALNFSLRTVVSKNPTKDLETIQGDILPLDYRRHPRGTWEGSIIQSTLPEYTAGAEIESFMISNGVTDNLMSKEASTIPELTQANIGHFGAVYRVRIPVTKTTPGTDVIEVKMTPRGGNYSGVLKTRAGTFVIPVTNAAKESILIYRQAVTQGESVLEFDMMHAGGSSTPLAISVETLDGNVPVQIVR</sequence>
<feature type="domain" description="Copper amine oxidase-like N-terminal" evidence="1">
    <location>
        <begin position="50"/>
        <end position="155"/>
    </location>
</feature>
<evidence type="ECO:0000313" key="2">
    <source>
        <dbReference type="EMBL" id="TDQ42174.1"/>
    </source>
</evidence>
<dbReference type="RefSeq" id="WP_133579060.1">
    <property type="nucleotide sequence ID" value="NZ_SNYJ01000002.1"/>
</dbReference>
<dbReference type="Proteomes" id="UP000295632">
    <property type="component" value="Unassembled WGS sequence"/>
</dbReference>
<dbReference type="OrthoDB" id="2519728at2"/>
<evidence type="ECO:0000259" key="1">
    <source>
        <dbReference type="Pfam" id="PF07833"/>
    </source>
</evidence>
<name>A0A4R6UGA5_9BACI</name>
<dbReference type="EMBL" id="SNYJ01000002">
    <property type="protein sequence ID" value="TDQ42174.1"/>
    <property type="molecule type" value="Genomic_DNA"/>
</dbReference>
<proteinExistence type="predicted"/>
<dbReference type="AlphaFoldDB" id="A0A4R6UGA5"/>
<dbReference type="InterPro" id="IPR012854">
    <property type="entry name" value="Cu_amine_oxidase-like_N"/>
</dbReference>
<dbReference type="InterPro" id="IPR036582">
    <property type="entry name" value="Mao_N_sf"/>
</dbReference>
<keyword evidence="3" id="KW-1185">Reference proteome</keyword>